<dbReference type="InterPro" id="IPR000873">
    <property type="entry name" value="AMP-dep_synth/lig_dom"/>
</dbReference>
<dbReference type="PROSITE" id="PS00455">
    <property type="entry name" value="AMP_BINDING"/>
    <property type="match status" value="1"/>
</dbReference>
<dbReference type="Gene3D" id="1.10.1200.10">
    <property type="entry name" value="ACP-like"/>
    <property type="match status" value="1"/>
</dbReference>
<dbReference type="SUPFAM" id="SSF52777">
    <property type="entry name" value="CoA-dependent acyltransferases"/>
    <property type="match status" value="1"/>
</dbReference>
<dbReference type="Gene3D" id="3.40.50.720">
    <property type="entry name" value="NAD(P)-binding Rossmann-like Domain"/>
    <property type="match status" value="1"/>
</dbReference>
<evidence type="ECO:0000256" key="3">
    <source>
        <dbReference type="ARBA" id="ARBA00022450"/>
    </source>
</evidence>
<dbReference type="PANTHER" id="PTHR44845">
    <property type="entry name" value="CARRIER DOMAIN-CONTAINING PROTEIN"/>
    <property type="match status" value="1"/>
</dbReference>
<dbReference type="PRINTS" id="PR00154">
    <property type="entry name" value="AMPBINDING"/>
</dbReference>
<dbReference type="Pfam" id="PF00501">
    <property type="entry name" value="AMP-binding"/>
    <property type="match status" value="1"/>
</dbReference>
<dbReference type="InterPro" id="IPR001242">
    <property type="entry name" value="Condensation_dom"/>
</dbReference>
<dbReference type="InterPro" id="IPR010071">
    <property type="entry name" value="AA_adenyl_dom"/>
</dbReference>
<reference evidence="6" key="1">
    <citation type="submission" date="2020-09" db="EMBL/GenBank/DDBJ databases">
        <title>A novel bacterium of genus Hazenella, isolated from South China Sea.</title>
        <authorList>
            <person name="Huang H."/>
            <person name="Mo K."/>
            <person name="Hu Y."/>
        </authorList>
    </citation>
    <scope>NUCLEOTIDE SEQUENCE</scope>
    <source>
        <strain evidence="6">IB182357</strain>
    </source>
</reference>
<dbReference type="Pfam" id="PF13193">
    <property type="entry name" value="AMP-binding_C"/>
    <property type="match status" value="1"/>
</dbReference>
<keyword evidence="7" id="KW-1185">Reference proteome</keyword>
<comment type="cofactor">
    <cofactor evidence="1">
        <name>pantetheine 4'-phosphate</name>
        <dbReference type="ChEBI" id="CHEBI:47942"/>
    </cofactor>
</comment>
<dbReference type="InterPro" id="IPR009081">
    <property type="entry name" value="PP-bd_ACP"/>
</dbReference>
<comment type="similarity">
    <text evidence="2">Belongs to the ATP-dependent AMP-binding enzyme family.</text>
</comment>
<dbReference type="GO" id="GO:0003824">
    <property type="term" value="F:catalytic activity"/>
    <property type="evidence" value="ECO:0007669"/>
    <property type="project" value="InterPro"/>
</dbReference>
<name>A0A926RV18_9BACL</name>
<keyword evidence="3" id="KW-0596">Phosphopantetheine</keyword>
<dbReference type="InterPro" id="IPR025110">
    <property type="entry name" value="AMP-bd_C"/>
</dbReference>
<dbReference type="InterPro" id="IPR020459">
    <property type="entry name" value="AMP-binding"/>
</dbReference>
<dbReference type="Pfam" id="PF00668">
    <property type="entry name" value="Condensation"/>
    <property type="match status" value="1"/>
</dbReference>
<dbReference type="FunFam" id="3.40.50.980:FF:000001">
    <property type="entry name" value="Non-ribosomal peptide synthetase"/>
    <property type="match status" value="1"/>
</dbReference>
<proteinExistence type="inferred from homology"/>
<organism evidence="6 7">
    <name type="scientific">Polycladospora coralii</name>
    <dbReference type="NCBI Taxonomy" id="2771432"/>
    <lineage>
        <taxon>Bacteria</taxon>
        <taxon>Bacillati</taxon>
        <taxon>Bacillota</taxon>
        <taxon>Bacilli</taxon>
        <taxon>Bacillales</taxon>
        <taxon>Thermoactinomycetaceae</taxon>
        <taxon>Polycladospora</taxon>
    </lineage>
</organism>
<dbReference type="Pfam" id="PF07993">
    <property type="entry name" value="NAD_binding_4"/>
    <property type="match status" value="1"/>
</dbReference>
<dbReference type="InterPro" id="IPR013120">
    <property type="entry name" value="FAR_NAD-bd"/>
</dbReference>
<evidence type="ECO:0000256" key="4">
    <source>
        <dbReference type="ARBA" id="ARBA00022553"/>
    </source>
</evidence>
<dbReference type="InterPro" id="IPR020845">
    <property type="entry name" value="AMP-binding_CS"/>
</dbReference>
<feature type="domain" description="Carrier" evidence="5">
    <location>
        <begin position="741"/>
        <end position="815"/>
    </location>
</feature>
<dbReference type="PROSITE" id="PS00012">
    <property type="entry name" value="PHOSPHOPANTETHEINE"/>
    <property type="match status" value="1"/>
</dbReference>
<dbReference type="PIRSF" id="PIRSF001617">
    <property type="entry name" value="Alpha-AR"/>
    <property type="match status" value="1"/>
</dbReference>
<evidence type="ECO:0000256" key="1">
    <source>
        <dbReference type="ARBA" id="ARBA00001957"/>
    </source>
</evidence>
<gene>
    <name evidence="6" type="ORF">IC620_13130</name>
</gene>
<dbReference type="NCBIfam" id="TIGR01733">
    <property type="entry name" value="AA-adenyl-dom"/>
    <property type="match status" value="1"/>
</dbReference>
<dbReference type="Gene3D" id="3.30.300.30">
    <property type="match status" value="1"/>
</dbReference>
<dbReference type="InterPro" id="IPR036291">
    <property type="entry name" value="NAD(P)-bd_dom_sf"/>
</dbReference>
<dbReference type="Gene3D" id="3.40.50.980">
    <property type="match status" value="2"/>
</dbReference>
<dbReference type="Pfam" id="PF00550">
    <property type="entry name" value="PP-binding"/>
    <property type="match status" value="1"/>
</dbReference>
<evidence type="ECO:0000313" key="7">
    <source>
        <dbReference type="Proteomes" id="UP000661691"/>
    </source>
</evidence>
<dbReference type="FunFam" id="3.40.50.12780:FF:000012">
    <property type="entry name" value="Non-ribosomal peptide synthetase"/>
    <property type="match status" value="1"/>
</dbReference>
<dbReference type="Gene3D" id="2.30.38.10">
    <property type="entry name" value="Luciferase, Domain 3"/>
    <property type="match status" value="1"/>
</dbReference>
<protein>
    <submittedName>
        <fullName evidence="6">Amino acid adenylation domain-containing protein</fullName>
    </submittedName>
</protein>
<dbReference type="PROSITE" id="PS50075">
    <property type="entry name" value="CARRIER"/>
    <property type="match status" value="1"/>
</dbReference>
<accession>A0A926RV18</accession>
<evidence type="ECO:0000313" key="6">
    <source>
        <dbReference type="EMBL" id="MBD1373292.1"/>
    </source>
</evidence>
<dbReference type="InterPro" id="IPR045851">
    <property type="entry name" value="AMP-bd_C_sf"/>
</dbReference>
<dbReference type="Gene3D" id="3.30.559.30">
    <property type="entry name" value="Nonribosomal peptide synthetase, condensation domain"/>
    <property type="match status" value="1"/>
</dbReference>
<comment type="caution">
    <text evidence="6">The sequence shown here is derived from an EMBL/GenBank/DDBJ whole genome shotgun (WGS) entry which is preliminary data.</text>
</comment>
<dbReference type="EMBL" id="JACXAH010000021">
    <property type="protein sequence ID" value="MBD1373292.1"/>
    <property type="molecule type" value="Genomic_DNA"/>
</dbReference>
<dbReference type="CDD" id="cd05930">
    <property type="entry name" value="A_NRPS"/>
    <property type="match status" value="1"/>
</dbReference>
<dbReference type="InterPro" id="IPR006162">
    <property type="entry name" value="Ppantetheine_attach_site"/>
</dbReference>
<evidence type="ECO:0000256" key="2">
    <source>
        <dbReference type="ARBA" id="ARBA00006432"/>
    </source>
</evidence>
<dbReference type="SUPFAM" id="SSF51735">
    <property type="entry name" value="NAD(P)-binding Rossmann-fold domains"/>
    <property type="match status" value="1"/>
</dbReference>
<dbReference type="Proteomes" id="UP000661691">
    <property type="component" value="Unassembled WGS sequence"/>
</dbReference>
<dbReference type="InterPro" id="IPR036736">
    <property type="entry name" value="ACP-like_sf"/>
</dbReference>
<evidence type="ECO:0000259" key="5">
    <source>
        <dbReference type="PROSITE" id="PS50075"/>
    </source>
</evidence>
<dbReference type="SUPFAM" id="SSF47336">
    <property type="entry name" value="ACP-like"/>
    <property type="match status" value="1"/>
</dbReference>
<keyword evidence="4" id="KW-0597">Phosphoprotein</keyword>
<dbReference type="SUPFAM" id="SSF56801">
    <property type="entry name" value="Acetyl-CoA synthetase-like"/>
    <property type="match status" value="1"/>
</dbReference>
<sequence length="1202" mass="137748">MNAVKDYWEQELSDVPTQFELMVDRKKKVMNWESIATSKLIIMDGKEQLIYDFCNKRNIDISEVFIASYYILLHRISNEKDIVVGVDGEHHLLPMKMTVHNHLPFSQFVVDINNKLNQTRDYEKMYSIDYLNDVNCHSSFNAKKTFSYTSMDWFVQADEHIVAKIHYDESFVDSRAMYKLVRHYEKLLIGLLSNPEAAVGKIDILLDEDRLAYELLNHTKADMDHFKTILDMFNHTVKKHPNHVALSADNIQYTYQELDEQINSVAHTLIERNICKGDFVSILMERSVEVVISLMAIMKVGAAYIPLDPEHPEDRNRYIISDSNSKIVITKRVYTHLVQEMFQNKVEDVLYYEDSLHHRTTDMGCNVEPDDLAYIIYTSGSTGKPKGTLIHHRGVMNLCPSIRDTYDLTSDDIVLQFSSFNFDASVYEMFGAFYSGAQLHLINQEERISIESFADIIEKKAITCIPLIPTVFFNQLATHLSAIGLAKFNTVRAVGTGGEALTSEIAKLFIDRFKPDLKVMNLYGPTECTAVTSSFEVKKNTIEGLSIVPIGKPYKNYEMYIVNACNQLCPLYNPGEILIKSIGVAEGYLNQPEKTKEVFIQNPFDSFSKHRFYKTGDIGRLLPDGNIEYISRKDAQVKIRGFRIEIGEIENGLSSYESIQDVAVIVKENMLIAYYTTIDAEPISVTALKNFLRQSVPQYMIPHHFCFLEKMPISPTGKMDRKKLDTYNFHAYLAEKSELVCPVSDTEKKVHAAWKEILKLESISTTDHFFEIGGDSLSIMEILVILKPSFPNIKIGDFYQYDTVQQLSKRLEETKNEGSKVVHQDRDIKSLSPYPKMLRGQAISIKKEYHKSILLTGSTGYLGSHILYDLLKNTNDTIYCLLRDGNRSRLLSIMYAYFQDIKEHELQRIYIVKGDLAQPRLGLNSIEYVNLQQKIDRIIHCGAEVKHHGNRSHFQCVNVESTASLLNLIEPISDAQFFYISTLGVPEDLALSNQYQIYPFDAEVSLENVYTNSKLEAEKKVHEQSEWVSSTIYRMGNLVGNSINGQFQLNVNNNAFYRMLKAMILLGKAPQVDWYVDLTPIDYASKYIVGSIIKGMDQNRLMHVCNPIQITYDQMIDYLVDYGYDIELLDETAYYDWLFNGEGKHKEGLQLAMAQLEGDGAKNSNYMFNHSPSDVICHEPNKEFFHKLIDHAVSIGYFPKGN</sequence>
<dbReference type="RefSeq" id="WP_191142420.1">
    <property type="nucleotide sequence ID" value="NZ_JACXAH010000021.1"/>
</dbReference>
<dbReference type="AlphaFoldDB" id="A0A926RV18"/>
<dbReference type="PANTHER" id="PTHR44845:SF7">
    <property type="entry name" value="PLIPASTATIN SYNTHASE SUBUNIT D"/>
    <property type="match status" value="1"/>
</dbReference>